<dbReference type="InterPro" id="IPR001451">
    <property type="entry name" value="Hexapep"/>
</dbReference>
<dbReference type="InterPro" id="IPR011004">
    <property type="entry name" value="Trimer_LpxA-like_sf"/>
</dbReference>
<dbReference type="RefSeq" id="WP_274273398.1">
    <property type="nucleotide sequence ID" value="NZ_CP117834.1"/>
</dbReference>
<name>A0ABY7W9E8_9BACI</name>
<dbReference type="SUPFAM" id="SSF51161">
    <property type="entry name" value="Trimeric LpxA-like enzymes"/>
    <property type="match status" value="1"/>
</dbReference>
<dbReference type="InterPro" id="IPR051159">
    <property type="entry name" value="Hexapeptide_acetyltransf"/>
</dbReference>
<evidence type="ECO:0000313" key="3">
    <source>
        <dbReference type="EMBL" id="WDF05540.1"/>
    </source>
</evidence>
<reference evidence="3 4" key="1">
    <citation type="submission" date="2023-02" db="EMBL/GenBank/DDBJ databases">
        <authorList>
            <person name="Liu G."/>
        </authorList>
    </citation>
    <scope>NUCLEOTIDE SEQUENCE [LARGE SCALE GENOMIC DNA]</scope>
    <source>
        <strain evidence="3 4">DSM 23008</strain>
    </source>
</reference>
<protein>
    <submittedName>
        <fullName evidence="3">Sugar O-acetyltransferase</fullName>
    </submittedName>
</protein>
<keyword evidence="2" id="KW-0808">Transferase</keyword>
<dbReference type="Gene3D" id="2.160.10.10">
    <property type="entry name" value="Hexapeptide repeat proteins"/>
    <property type="match status" value="1"/>
</dbReference>
<keyword evidence="4" id="KW-1185">Reference proteome</keyword>
<gene>
    <name evidence="3" type="ORF">PQ477_08910</name>
</gene>
<evidence type="ECO:0000256" key="1">
    <source>
        <dbReference type="ARBA" id="ARBA00007274"/>
    </source>
</evidence>
<proteinExistence type="inferred from homology"/>
<dbReference type="PANTHER" id="PTHR23416:SF23">
    <property type="entry name" value="ACETYLTRANSFERASE C18B11.09C-RELATED"/>
    <property type="match status" value="1"/>
</dbReference>
<dbReference type="EMBL" id="CP117834">
    <property type="protein sequence ID" value="WDF05540.1"/>
    <property type="molecule type" value="Genomic_DNA"/>
</dbReference>
<dbReference type="Proteomes" id="UP001215143">
    <property type="component" value="Chromosome"/>
</dbReference>
<comment type="similarity">
    <text evidence="1">Belongs to the transferase hexapeptide repeat family.</text>
</comment>
<dbReference type="PANTHER" id="PTHR23416">
    <property type="entry name" value="SIALIC ACID SYNTHASE-RELATED"/>
    <property type="match status" value="1"/>
</dbReference>
<accession>A0ABY7W9E8</accession>
<evidence type="ECO:0000313" key="4">
    <source>
        <dbReference type="Proteomes" id="UP001215143"/>
    </source>
</evidence>
<evidence type="ECO:0000256" key="2">
    <source>
        <dbReference type="ARBA" id="ARBA00022679"/>
    </source>
</evidence>
<dbReference type="CDD" id="cd03357">
    <property type="entry name" value="LbH_MAT_GAT"/>
    <property type="match status" value="1"/>
</dbReference>
<dbReference type="Pfam" id="PF00132">
    <property type="entry name" value="Hexapep"/>
    <property type="match status" value="1"/>
</dbReference>
<organism evidence="3 4">
    <name type="scientific">Shouchella hunanensis</name>
    <dbReference type="NCBI Taxonomy" id="766894"/>
    <lineage>
        <taxon>Bacteria</taxon>
        <taxon>Bacillati</taxon>
        <taxon>Bacillota</taxon>
        <taxon>Bacilli</taxon>
        <taxon>Bacillales</taxon>
        <taxon>Bacillaceae</taxon>
        <taxon>Shouchella</taxon>
    </lineage>
</organism>
<sequence length="190" mass="20902">MEQDIFDRDKNGEIISIDDPEFPKIGQAIERAQKIISRLNNSYHDAAAVRSIFSELTSSIVHDSFELLPPFYTDFGQNIRVGKDVFINQGCTFMDRGGITIEDKVLFGPKVNLVTINHPVAPNERRSTYNKPIHIKKGAWIGINATIMPGVTIGINSIVSAGSVVTKDVDDNVIVAGVPAKVIKQINPDE</sequence>